<dbReference type="AlphaFoldDB" id="A0A5C7ESP0"/>
<dbReference type="Pfam" id="PF13560">
    <property type="entry name" value="HTH_31"/>
    <property type="match status" value="1"/>
</dbReference>
<name>A0A5C7ESP0_9PROT</name>
<dbReference type="Pfam" id="PF05869">
    <property type="entry name" value="Dam"/>
    <property type="match status" value="1"/>
</dbReference>
<dbReference type="CDD" id="cd00093">
    <property type="entry name" value="HTH_XRE"/>
    <property type="match status" value="1"/>
</dbReference>
<dbReference type="InterPro" id="IPR001387">
    <property type="entry name" value="Cro/C1-type_HTH"/>
</dbReference>
<dbReference type="GO" id="GO:0003677">
    <property type="term" value="F:DNA binding"/>
    <property type="evidence" value="ECO:0007669"/>
    <property type="project" value="InterPro"/>
</dbReference>
<accession>A0A5C7ESP0</accession>
<dbReference type="InParanoid" id="A0A5C7ESP0"/>
<dbReference type="GO" id="GO:0009307">
    <property type="term" value="P:DNA restriction-modification system"/>
    <property type="evidence" value="ECO:0007669"/>
    <property type="project" value="InterPro"/>
</dbReference>
<protein>
    <submittedName>
        <fullName evidence="2">Helix-turn-helix domain-containing protein</fullName>
    </submittedName>
</protein>
<dbReference type="PROSITE" id="PS50943">
    <property type="entry name" value="HTH_CROC1"/>
    <property type="match status" value="1"/>
</dbReference>
<evidence type="ECO:0000313" key="2">
    <source>
        <dbReference type="EMBL" id="TXF11233.1"/>
    </source>
</evidence>
<dbReference type="InterPro" id="IPR008593">
    <property type="entry name" value="Dam_MeTrfase"/>
</dbReference>
<dbReference type="GO" id="GO:0009007">
    <property type="term" value="F:site-specific DNA-methyltransferase (adenine-specific) activity"/>
    <property type="evidence" value="ECO:0007669"/>
    <property type="project" value="InterPro"/>
</dbReference>
<organism evidence="2 3">
    <name type="scientific">Pelomicrobium methylotrophicum</name>
    <dbReference type="NCBI Taxonomy" id="2602750"/>
    <lineage>
        <taxon>Bacteria</taxon>
        <taxon>Pseudomonadati</taxon>
        <taxon>Pseudomonadota</taxon>
        <taxon>Hydrogenophilia</taxon>
        <taxon>Hydrogenophilia incertae sedis</taxon>
        <taxon>Pelomicrobium</taxon>
    </lineage>
</organism>
<dbReference type="InterPro" id="IPR010982">
    <property type="entry name" value="Lambda_DNA-bd_dom_sf"/>
</dbReference>
<dbReference type="Proteomes" id="UP000321201">
    <property type="component" value="Unassembled WGS sequence"/>
</dbReference>
<dbReference type="EMBL" id="VPFL01000015">
    <property type="protein sequence ID" value="TXF11233.1"/>
    <property type="molecule type" value="Genomic_DNA"/>
</dbReference>
<dbReference type="SMART" id="SM00530">
    <property type="entry name" value="HTH_XRE"/>
    <property type="match status" value="2"/>
</dbReference>
<comment type="caution">
    <text evidence="2">The sequence shown here is derived from an EMBL/GenBank/DDBJ whole genome shotgun (WGS) entry which is preliminary data.</text>
</comment>
<evidence type="ECO:0000259" key="1">
    <source>
        <dbReference type="PROSITE" id="PS50943"/>
    </source>
</evidence>
<dbReference type="Gene3D" id="1.10.260.40">
    <property type="entry name" value="lambda repressor-like DNA-binding domains"/>
    <property type="match status" value="1"/>
</dbReference>
<gene>
    <name evidence="2" type="ORF">FR698_10960</name>
</gene>
<dbReference type="SUPFAM" id="SSF47413">
    <property type="entry name" value="lambda repressor-like DNA-binding domains"/>
    <property type="match status" value="1"/>
</dbReference>
<sequence length="321" mass="34876">MDPYGEPGSARPGERMALGRTLRALRRQRGLSCAAAGEAAGLSERTVRALEHGAGSWASLERLLTVLEGRVDGRGLPPGEDLARRLRVLAGRRRLSRRALARMAGVSAASVRRLLERAEGHVAGVVAVAAALGVRLRCVPQEALARYYSGAALSSASHEWQTPGWLLERLYPLLPGRRFDLDPCAAPGSPVRARIRYTAAEDGLERPWRGYVFLNPPYGRELPRWVAKAAEEAACGAIVTALLPARTDTRWWHDHIMGRTHLLLLRGRLRFGDGRAPAPFPSALALWAPEALGRQAREAFPEAAYLPPVDGRQGIVAPAGR</sequence>
<reference evidence="2 3" key="1">
    <citation type="submission" date="2019-08" db="EMBL/GenBank/DDBJ databases">
        <title>Pelomicrobium methylotrophicum gen. nov., sp. nov. a moderately thermophilic, facultatively anaerobic, lithoautotrophic and methylotrophic bacterium isolated from a terrestrial mud volcano.</title>
        <authorList>
            <person name="Slobodkina G.B."/>
            <person name="Merkel A.Y."/>
            <person name="Slobodkin A.I."/>
        </authorList>
    </citation>
    <scope>NUCLEOTIDE SEQUENCE [LARGE SCALE GENOMIC DNA]</scope>
    <source>
        <strain evidence="2 3">SM250</strain>
    </source>
</reference>
<proteinExistence type="predicted"/>
<evidence type="ECO:0000313" key="3">
    <source>
        <dbReference type="Proteomes" id="UP000321201"/>
    </source>
</evidence>
<keyword evidence="3" id="KW-1185">Reference proteome</keyword>
<feature type="domain" description="HTH cro/C1-type" evidence="1">
    <location>
        <begin position="22"/>
        <end position="74"/>
    </location>
</feature>